<organism evidence="2 3">
    <name type="scientific">Sphingomonas ginkgonis</name>
    <dbReference type="NCBI Taxonomy" id="2315330"/>
    <lineage>
        <taxon>Bacteria</taxon>
        <taxon>Pseudomonadati</taxon>
        <taxon>Pseudomonadota</taxon>
        <taxon>Alphaproteobacteria</taxon>
        <taxon>Sphingomonadales</taxon>
        <taxon>Sphingomonadaceae</taxon>
        <taxon>Sphingomonas</taxon>
    </lineage>
</organism>
<reference evidence="2 3" key="1">
    <citation type="submission" date="2018-12" db="EMBL/GenBank/DDBJ databases">
        <title>Sphingomonas sp. HMF7854 Genome sequencing and assembly.</title>
        <authorList>
            <person name="Cha I."/>
            <person name="Kang H."/>
            <person name="Kim H."/>
            <person name="Kang J."/>
            <person name="Joh K."/>
        </authorList>
    </citation>
    <scope>NUCLEOTIDE SEQUENCE [LARGE SCALE GENOMIC DNA]</scope>
    <source>
        <strain evidence="2 3">HMF7854</strain>
    </source>
</reference>
<dbReference type="SUPFAM" id="SSF54427">
    <property type="entry name" value="NTF2-like"/>
    <property type="match status" value="1"/>
</dbReference>
<dbReference type="Proteomes" id="UP000274661">
    <property type="component" value="Unassembled WGS sequence"/>
</dbReference>
<sequence length="142" mass="15423">MPLLAAAALASASPLPGTGTRGNRTIVTEFARLFYHDKNPKLAFERFVAPDYIQHNPGIADGRDAAIAALAPMFASPGRRFTVERILVDGDLAAIYIRVRSPDAPRGAAVADFYRLAHGRFVEHRDVLQSVPARAANSHPMF</sequence>
<dbReference type="EMBL" id="RWJF01000001">
    <property type="protein sequence ID" value="RST30656.1"/>
    <property type="molecule type" value="Genomic_DNA"/>
</dbReference>
<comment type="caution">
    <text evidence="2">The sequence shown here is derived from an EMBL/GenBank/DDBJ whole genome shotgun (WGS) entry which is preliminary data.</text>
</comment>
<evidence type="ECO:0000313" key="3">
    <source>
        <dbReference type="Proteomes" id="UP000274661"/>
    </source>
</evidence>
<dbReference type="InterPro" id="IPR032710">
    <property type="entry name" value="NTF2-like_dom_sf"/>
</dbReference>
<evidence type="ECO:0000259" key="1">
    <source>
        <dbReference type="Pfam" id="PF12680"/>
    </source>
</evidence>
<gene>
    <name evidence="2" type="ORF">HMF7854_07280</name>
</gene>
<evidence type="ECO:0000313" key="2">
    <source>
        <dbReference type="EMBL" id="RST30656.1"/>
    </source>
</evidence>
<keyword evidence="3" id="KW-1185">Reference proteome</keyword>
<dbReference type="Pfam" id="PF12680">
    <property type="entry name" value="SnoaL_2"/>
    <property type="match status" value="1"/>
</dbReference>
<dbReference type="OrthoDB" id="9812089at2"/>
<feature type="domain" description="SnoaL-like" evidence="1">
    <location>
        <begin position="43"/>
        <end position="124"/>
    </location>
</feature>
<dbReference type="Gene3D" id="3.10.450.50">
    <property type="match status" value="1"/>
</dbReference>
<protein>
    <submittedName>
        <fullName evidence="2">Polyketide cyclase</fullName>
    </submittedName>
</protein>
<name>A0A429V9Q0_9SPHN</name>
<dbReference type="AlphaFoldDB" id="A0A429V9Q0"/>
<dbReference type="InterPro" id="IPR037401">
    <property type="entry name" value="SnoaL-like"/>
</dbReference>
<dbReference type="RefSeq" id="WP_126718489.1">
    <property type="nucleotide sequence ID" value="NZ_RWJF01000001.1"/>
</dbReference>
<proteinExistence type="predicted"/>
<accession>A0A429V9Q0</accession>